<evidence type="ECO:0000256" key="5">
    <source>
        <dbReference type="ARBA" id="ARBA00038063"/>
    </source>
</evidence>
<comment type="catalytic activity">
    <reaction evidence="7 8">
        <text>an N-acyl-L-alpha-aminoacyl-tRNA + H2O = an N-acyl-L-amino acid + a tRNA + H(+)</text>
        <dbReference type="Rhea" id="RHEA:54448"/>
        <dbReference type="Rhea" id="RHEA-COMP:10123"/>
        <dbReference type="Rhea" id="RHEA-COMP:13883"/>
        <dbReference type="ChEBI" id="CHEBI:15377"/>
        <dbReference type="ChEBI" id="CHEBI:15378"/>
        <dbReference type="ChEBI" id="CHEBI:59874"/>
        <dbReference type="ChEBI" id="CHEBI:78442"/>
        <dbReference type="ChEBI" id="CHEBI:138191"/>
        <dbReference type="EC" id="3.1.1.29"/>
    </reaction>
</comment>
<dbReference type="NCBIfam" id="TIGR00447">
    <property type="entry name" value="pth"/>
    <property type="match status" value="1"/>
</dbReference>
<dbReference type="EMBL" id="MEZZ01000019">
    <property type="protein sequence ID" value="OGD68860.1"/>
    <property type="molecule type" value="Genomic_DNA"/>
</dbReference>
<dbReference type="EC" id="3.1.1.29" evidence="1 7"/>
<protein>
    <recommendedName>
        <fullName evidence="6 7">Peptidyl-tRNA hydrolase</fullName>
        <shortName evidence="7">Pth</shortName>
        <ecNumber evidence="1 7">3.1.1.29</ecNumber>
    </recommendedName>
</protein>
<keyword evidence="2 7" id="KW-0820">tRNA-binding</keyword>
<evidence type="ECO:0000256" key="8">
    <source>
        <dbReference type="RuleBase" id="RU000673"/>
    </source>
</evidence>
<feature type="binding site" evidence="7">
    <location>
        <position position="68"/>
    </location>
    <ligand>
        <name>tRNA</name>
        <dbReference type="ChEBI" id="CHEBI:17843"/>
    </ligand>
</feature>
<evidence type="ECO:0000256" key="4">
    <source>
        <dbReference type="ARBA" id="ARBA00022884"/>
    </source>
</evidence>
<comment type="caution">
    <text evidence="10">The sequence shown here is derived from an EMBL/GenBank/DDBJ whole genome shotgun (WGS) entry which is preliminary data.</text>
</comment>
<feature type="site" description="Discriminates between blocked and unblocked aminoacyl-tRNA" evidence="7">
    <location>
        <position position="9"/>
    </location>
</feature>
<feature type="binding site" evidence="7">
    <location>
        <position position="66"/>
    </location>
    <ligand>
        <name>tRNA</name>
        <dbReference type="ChEBI" id="CHEBI:17843"/>
    </ligand>
</feature>
<comment type="function">
    <text evidence="7">Hydrolyzes ribosome-free peptidyl-tRNAs (with 1 or more amino acids incorporated), which drop off the ribosome during protein synthesis, or as a result of ribosome stalling.</text>
</comment>
<evidence type="ECO:0000313" key="11">
    <source>
        <dbReference type="Proteomes" id="UP000186670"/>
    </source>
</evidence>
<reference evidence="10 11" key="1">
    <citation type="journal article" date="2016" name="Nat. Commun.">
        <title>Thousands of microbial genomes shed light on interconnected biogeochemical processes in an aquifer system.</title>
        <authorList>
            <person name="Anantharaman K."/>
            <person name="Brown C.T."/>
            <person name="Hug L.A."/>
            <person name="Sharon I."/>
            <person name="Castelle C.J."/>
            <person name="Probst A.J."/>
            <person name="Thomas B.C."/>
            <person name="Singh A."/>
            <person name="Wilkins M.J."/>
            <person name="Karaoz U."/>
            <person name="Brodie E.L."/>
            <person name="Williams K.H."/>
            <person name="Hubbard S.S."/>
            <person name="Banfield J.F."/>
        </authorList>
    </citation>
    <scope>NUCLEOTIDE SEQUENCE [LARGE SCALE GENOMIC DNA]</scope>
</reference>
<evidence type="ECO:0000256" key="6">
    <source>
        <dbReference type="ARBA" id="ARBA00050038"/>
    </source>
</evidence>
<keyword evidence="7" id="KW-0963">Cytoplasm</keyword>
<dbReference type="HAMAP" id="MF_00083">
    <property type="entry name" value="Pept_tRNA_hydro_bact"/>
    <property type="match status" value="1"/>
</dbReference>
<feature type="binding site" evidence="7">
    <location>
        <position position="112"/>
    </location>
    <ligand>
        <name>tRNA</name>
        <dbReference type="ChEBI" id="CHEBI:17843"/>
    </ligand>
</feature>
<comment type="subunit">
    <text evidence="7">Monomer.</text>
</comment>
<dbReference type="GO" id="GO:0006515">
    <property type="term" value="P:protein quality control for misfolded or incompletely synthesized proteins"/>
    <property type="evidence" value="ECO:0007669"/>
    <property type="project" value="UniProtKB-UniRule"/>
</dbReference>
<organism evidence="10 11">
    <name type="scientific">Candidatus Campbellbacteria bacterium RIFCSPHIGHO2_01_FULL_34_10</name>
    <dbReference type="NCBI Taxonomy" id="1797577"/>
    <lineage>
        <taxon>Bacteria</taxon>
        <taxon>Candidatus Campbelliibacteriota</taxon>
    </lineage>
</organism>
<evidence type="ECO:0000256" key="3">
    <source>
        <dbReference type="ARBA" id="ARBA00022801"/>
    </source>
</evidence>
<dbReference type="InterPro" id="IPR018171">
    <property type="entry name" value="Pept_tRNA_hydro_CS"/>
</dbReference>
<dbReference type="GO" id="GO:0072344">
    <property type="term" value="P:rescue of stalled ribosome"/>
    <property type="evidence" value="ECO:0007669"/>
    <property type="project" value="UniProtKB-UniRule"/>
</dbReference>
<dbReference type="PROSITE" id="PS01195">
    <property type="entry name" value="PEPT_TRNA_HYDROL_1"/>
    <property type="match status" value="1"/>
</dbReference>
<keyword evidence="3 7" id="KW-0378">Hydrolase</keyword>
<feature type="binding site" evidence="7">
    <location>
        <position position="14"/>
    </location>
    <ligand>
        <name>tRNA</name>
        <dbReference type="ChEBI" id="CHEBI:17843"/>
    </ligand>
</feature>
<dbReference type="GO" id="GO:0005737">
    <property type="term" value="C:cytoplasm"/>
    <property type="evidence" value="ECO:0007669"/>
    <property type="project" value="UniProtKB-SubCell"/>
</dbReference>
<evidence type="ECO:0000256" key="2">
    <source>
        <dbReference type="ARBA" id="ARBA00022555"/>
    </source>
</evidence>
<dbReference type="PANTHER" id="PTHR17224">
    <property type="entry name" value="PEPTIDYL-TRNA HYDROLASE"/>
    <property type="match status" value="1"/>
</dbReference>
<dbReference type="Gene3D" id="3.40.50.1470">
    <property type="entry name" value="Peptidyl-tRNA hydrolase"/>
    <property type="match status" value="1"/>
</dbReference>
<dbReference type="Pfam" id="PF01195">
    <property type="entry name" value="Pept_tRNA_hydro"/>
    <property type="match status" value="1"/>
</dbReference>
<gene>
    <name evidence="7" type="primary">pth</name>
    <name evidence="10" type="ORF">A2811_00070</name>
</gene>
<comment type="function">
    <text evidence="7">Catalyzes the release of premature peptidyl moieties from peptidyl-tRNA molecules trapped in stalled 50S ribosomal subunits, and thus maintains levels of free tRNAs and 50S ribosomes.</text>
</comment>
<accession>A0A1F5ENG6</accession>
<comment type="subcellular location">
    <subcellularLocation>
        <location evidence="7">Cytoplasm</location>
    </subcellularLocation>
</comment>
<proteinExistence type="inferred from homology"/>
<evidence type="ECO:0000256" key="7">
    <source>
        <dbReference type="HAMAP-Rule" id="MF_00083"/>
    </source>
</evidence>
<dbReference type="PANTHER" id="PTHR17224:SF1">
    <property type="entry name" value="PEPTIDYL-TRNA HYDROLASE"/>
    <property type="match status" value="1"/>
</dbReference>
<name>A0A1F5ENG6_9BACT</name>
<sequence>MYTIVGLGNPGKEYEMTRHNTGRIMLDYFAKSNDFSDWNENKKYKSLISEGKIDKENVILLKPETFMNKSGLSVKDLINKDNAENLIVIYDDLDLGLGDFKISFNRGTGGHNGLESIVKTIKTKEFARIRIGICPTTPTGKLKKPKGEEKVLNLIMKDFKKPELDVLKKISKKINIALEMIVKEGRDKAMNEFN</sequence>
<dbReference type="GO" id="GO:0004045">
    <property type="term" value="F:peptidyl-tRNA hydrolase activity"/>
    <property type="evidence" value="ECO:0007669"/>
    <property type="project" value="UniProtKB-UniRule"/>
</dbReference>
<evidence type="ECO:0000256" key="9">
    <source>
        <dbReference type="RuleBase" id="RU004320"/>
    </source>
</evidence>
<feature type="site" description="Stabilizes the basic form of H active site to accept a proton" evidence="7">
    <location>
        <position position="91"/>
    </location>
</feature>
<keyword evidence="4 7" id="KW-0694">RNA-binding</keyword>
<dbReference type="InterPro" id="IPR036416">
    <property type="entry name" value="Pept_tRNA_hydro_sf"/>
</dbReference>
<dbReference type="SUPFAM" id="SSF53178">
    <property type="entry name" value="Peptidyl-tRNA hydrolase-like"/>
    <property type="match status" value="1"/>
</dbReference>
<dbReference type="AlphaFoldDB" id="A0A1F5ENG6"/>
<evidence type="ECO:0000313" key="10">
    <source>
        <dbReference type="EMBL" id="OGD68860.1"/>
    </source>
</evidence>
<dbReference type="Proteomes" id="UP000186670">
    <property type="component" value="Unassembled WGS sequence"/>
</dbReference>
<comment type="similarity">
    <text evidence="5 7 9">Belongs to the PTH family.</text>
</comment>
<dbReference type="GO" id="GO:0000049">
    <property type="term" value="F:tRNA binding"/>
    <property type="evidence" value="ECO:0007669"/>
    <property type="project" value="UniProtKB-UniRule"/>
</dbReference>
<feature type="active site" description="Proton acceptor" evidence="7">
    <location>
        <position position="19"/>
    </location>
</feature>
<evidence type="ECO:0000256" key="1">
    <source>
        <dbReference type="ARBA" id="ARBA00013260"/>
    </source>
</evidence>
<dbReference type="CDD" id="cd00462">
    <property type="entry name" value="PTH"/>
    <property type="match status" value="1"/>
</dbReference>
<dbReference type="InterPro" id="IPR001328">
    <property type="entry name" value="Pept_tRNA_hydro"/>
</dbReference>